<dbReference type="InterPro" id="IPR007627">
    <property type="entry name" value="RNA_pol_sigma70_r2"/>
</dbReference>
<comment type="caution">
    <text evidence="8">The sequence shown here is derived from an EMBL/GenBank/DDBJ whole genome shotgun (WGS) entry which is preliminary data.</text>
</comment>
<dbReference type="CDD" id="cd06171">
    <property type="entry name" value="Sigma70_r4"/>
    <property type="match status" value="1"/>
</dbReference>
<evidence type="ECO:0000256" key="5">
    <source>
        <dbReference type="ARBA" id="ARBA00023163"/>
    </source>
</evidence>
<feature type="domain" description="RNA polymerase sigma-70 region 2" evidence="6">
    <location>
        <begin position="20"/>
        <end position="88"/>
    </location>
</feature>
<proteinExistence type="inferred from homology"/>
<evidence type="ECO:0000256" key="2">
    <source>
        <dbReference type="ARBA" id="ARBA00023015"/>
    </source>
</evidence>
<dbReference type="InterPro" id="IPR013249">
    <property type="entry name" value="RNA_pol_sigma70_r4_t2"/>
</dbReference>
<keyword evidence="3" id="KW-0731">Sigma factor</keyword>
<reference evidence="8 9" key="1">
    <citation type="submission" date="2019-01" db="EMBL/GenBank/DDBJ databases">
        <title>Novel species of Nocardioides.</title>
        <authorList>
            <person name="Liu Q."/>
            <person name="Xin Y.-H."/>
        </authorList>
    </citation>
    <scope>NUCLEOTIDE SEQUENCE [LARGE SCALE GENOMIC DNA]</scope>
    <source>
        <strain evidence="8 9">CGMCC 4.6875</strain>
    </source>
</reference>
<dbReference type="InterPro" id="IPR014284">
    <property type="entry name" value="RNA_pol_sigma-70_dom"/>
</dbReference>
<gene>
    <name evidence="8" type="ORF">EUA07_08410</name>
</gene>
<dbReference type="EMBL" id="SDWU01000008">
    <property type="protein sequence ID" value="RYC02748.1"/>
    <property type="molecule type" value="Genomic_DNA"/>
</dbReference>
<protein>
    <submittedName>
        <fullName evidence="8">RNA polymerase sigma factor</fullName>
    </submittedName>
</protein>
<evidence type="ECO:0000313" key="8">
    <source>
        <dbReference type="EMBL" id="RYC02748.1"/>
    </source>
</evidence>
<keyword evidence="5" id="KW-0804">Transcription</keyword>
<dbReference type="GO" id="GO:0006352">
    <property type="term" value="P:DNA-templated transcription initiation"/>
    <property type="evidence" value="ECO:0007669"/>
    <property type="project" value="InterPro"/>
</dbReference>
<dbReference type="InterPro" id="IPR039425">
    <property type="entry name" value="RNA_pol_sigma-70-like"/>
</dbReference>
<dbReference type="InterPro" id="IPR013325">
    <property type="entry name" value="RNA_pol_sigma_r2"/>
</dbReference>
<keyword evidence="4" id="KW-0238">DNA-binding</keyword>
<keyword evidence="2" id="KW-0805">Transcription regulation</keyword>
<accession>A0A4Q2SFX4</accession>
<dbReference type="Gene3D" id="1.10.1740.10">
    <property type="match status" value="1"/>
</dbReference>
<dbReference type="Pfam" id="PF04542">
    <property type="entry name" value="Sigma70_r2"/>
    <property type="match status" value="1"/>
</dbReference>
<dbReference type="InterPro" id="IPR013324">
    <property type="entry name" value="RNA_pol_sigma_r3/r4-like"/>
</dbReference>
<comment type="similarity">
    <text evidence="1">Belongs to the sigma-70 factor family. ECF subfamily.</text>
</comment>
<evidence type="ECO:0000313" key="9">
    <source>
        <dbReference type="Proteomes" id="UP000293291"/>
    </source>
</evidence>
<evidence type="ECO:0000259" key="6">
    <source>
        <dbReference type="Pfam" id="PF04542"/>
    </source>
</evidence>
<dbReference type="Proteomes" id="UP000293291">
    <property type="component" value="Unassembled WGS sequence"/>
</dbReference>
<dbReference type="SUPFAM" id="SSF88946">
    <property type="entry name" value="Sigma2 domain of RNA polymerase sigma factors"/>
    <property type="match status" value="1"/>
</dbReference>
<dbReference type="NCBIfam" id="TIGR02937">
    <property type="entry name" value="sigma70-ECF"/>
    <property type="match status" value="1"/>
</dbReference>
<dbReference type="Pfam" id="PF08281">
    <property type="entry name" value="Sigma70_r4_2"/>
    <property type="match status" value="1"/>
</dbReference>
<dbReference type="RefSeq" id="WP_129454698.1">
    <property type="nucleotide sequence ID" value="NZ_JACXYX010000012.1"/>
</dbReference>
<sequence>METPSDIPAIGRDPDAFESFYREHLPWVRRFVARRVDDPHAAADLTADIFLAVVDGAAGYREDLGNPSAWLAGISRNAVADHHRRRARESRANARISGRALLDDHSTELLSDRIDGERLARELYVSLASLPDNQRAVVELVAVDGLSLAEAAQALGISAGNARVRYHRARARLKDVLPSPFEVIA</sequence>
<evidence type="ECO:0000256" key="4">
    <source>
        <dbReference type="ARBA" id="ARBA00023125"/>
    </source>
</evidence>
<dbReference type="GO" id="GO:0003677">
    <property type="term" value="F:DNA binding"/>
    <property type="evidence" value="ECO:0007669"/>
    <property type="project" value="UniProtKB-KW"/>
</dbReference>
<dbReference type="PANTHER" id="PTHR43133">
    <property type="entry name" value="RNA POLYMERASE ECF-TYPE SIGMA FACTO"/>
    <property type="match status" value="1"/>
</dbReference>
<dbReference type="PANTHER" id="PTHR43133:SF8">
    <property type="entry name" value="RNA POLYMERASE SIGMA FACTOR HI_1459-RELATED"/>
    <property type="match status" value="1"/>
</dbReference>
<name>A0A4Q2SFX4_9ACTN</name>
<feature type="domain" description="RNA polymerase sigma factor 70 region 4 type 2" evidence="7">
    <location>
        <begin position="121"/>
        <end position="173"/>
    </location>
</feature>
<dbReference type="AlphaFoldDB" id="A0A4Q2SFX4"/>
<dbReference type="SUPFAM" id="SSF88659">
    <property type="entry name" value="Sigma3 and sigma4 domains of RNA polymerase sigma factors"/>
    <property type="match status" value="1"/>
</dbReference>
<organism evidence="8 9">
    <name type="scientific">Nocardioides ganghwensis</name>
    <dbReference type="NCBI Taxonomy" id="252230"/>
    <lineage>
        <taxon>Bacteria</taxon>
        <taxon>Bacillati</taxon>
        <taxon>Actinomycetota</taxon>
        <taxon>Actinomycetes</taxon>
        <taxon>Propionibacteriales</taxon>
        <taxon>Nocardioidaceae</taxon>
        <taxon>Nocardioides</taxon>
    </lineage>
</organism>
<keyword evidence="9" id="KW-1185">Reference proteome</keyword>
<evidence type="ECO:0000259" key="7">
    <source>
        <dbReference type="Pfam" id="PF08281"/>
    </source>
</evidence>
<evidence type="ECO:0000256" key="3">
    <source>
        <dbReference type="ARBA" id="ARBA00023082"/>
    </source>
</evidence>
<dbReference type="OrthoDB" id="5243766at2"/>
<dbReference type="Gene3D" id="1.10.10.10">
    <property type="entry name" value="Winged helix-like DNA-binding domain superfamily/Winged helix DNA-binding domain"/>
    <property type="match status" value="1"/>
</dbReference>
<dbReference type="InterPro" id="IPR036388">
    <property type="entry name" value="WH-like_DNA-bd_sf"/>
</dbReference>
<dbReference type="GO" id="GO:0016987">
    <property type="term" value="F:sigma factor activity"/>
    <property type="evidence" value="ECO:0007669"/>
    <property type="project" value="UniProtKB-KW"/>
</dbReference>
<evidence type="ECO:0000256" key="1">
    <source>
        <dbReference type="ARBA" id="ARBA00010641"/>
    </source>
</evidence>